<dbReference type="AlphaFoldDB" id="A0A9P8YET9"/>
<reference evidence="1" key="1">
    <citation type="journal article" date="2021" name="Nat. Commun.">
        <title>Genetic determinants of endophytism in the Arabidopsis root mycobiome.</title>
        <authorList>
            <person name="Mesny F."/>
            <person name="Miyauchi S."/>
            <person name="Thiergart T."/>
            <person name="Pickel B."/>
            <person name="Atanasova L."/>
            <person name="Karlsson M."/>
            <person name="Huettel B."/>
            <person name="Barry K.W."/>
            <person name="Haridas S."/>
            <person name="Chen C."/>
            <person name="Bauer D."/>
            <person name="Andreopoulos W."/>
            <person name="Pangilinan J."/>
            <person name="LaButti K."/>
            <person name="Riley R."/>
            <person name="Lipzen A."/>
            <person name="Clum A."/>
            <person name="Drula E."/>
            <person name="Henrissat B."/>
            <person name="Kohler A."/>
            <person name="Grigoriev I.V."/>
            <person name="Martin F.M."/>
            <person name="Hacquard S."/>
        </authorList>
    </citation>
    <scope>NUCLEOTIDE SEQUENCE</scope>
    <source>
        <strain evidence="1">MPI-CAGE-CH-0230</strain>
    </source>
</reference>
<dbReference type="RefSeq" id="XP_046016807.1">
    <property type="nucleotide sequence ID" value="XM_046152788.1"/>
</dbReference>
<gene>
    <name evidence="1" type="ORF">B0I36DRAFT_314608</name>
</gene>
<evidence type="ECO:0000313" key="2">
    <source>
        <dbReference type="Proteomes" id="UP000756346"/>
    </source>
</evidence>
<proteinExistence type="predicted"/>
<name>A0A9P8YET9_9PEZI</name>
<protein>
    <submittedName>
        <fullName evidence="1">Uncharacterized protein</fullName>
    </submittedName>
</protein>
<accession>A0A9P8YET9</accession>
<comment type="caution">
    <text evidence="1">The sequence shown here is derived from an EMBL/GenBank/DDBJ whole genome shotgun (WGS) entry which is preliminary data.</text>
</comment>
<organism evidence="1 2">
    <name type="scientific">Microdochium trichocladiopsis</name>
    <dbReference type="NCBI Taxonomy" id="1682393"/>
    <lineage>
        <taxon>Eukaryota</taxon>
        <taxon>Fungi</taxon>
        <taxon>Dikarya</taxon>
        <taxon>Ascomycota</taxon>
        <taxon>Pezizomycotina</taxon>
        <taxon>Sordariomycetes</taxon>
        <taxon>Xylariomycetidae</taxon>
        <taxon>Xylariales</taxon>
        <taxon>Microdochiaceae</taxon>
        <taxon>Microdochium</taxon>
    </lineage>
</organism>
<keyword evidence="2" id="KW-1185">Reference proteome</keyword>
<evidence type="ECO:0000313" key="1">
    <source>
        <dbReference type="EMBL" id="KAH7037686.1"/>
    </source>
</evidence>
<sequence>MARGAGWHTVLGRLREMEVVVVVVVVPWSGPKVVVVEEDVEEREGWPGDAAGACAVLVLCRADRAGPVCAARLDGGDVEGGCLARASRKCWQVGLAGGLAVPGSVGGGAGSTQYRGRWLGARSGSPAEDGTNLWRKRYGSRPCTRGVGVSLRQVDRDEEKKSPMLGGSGKGRAKRLIGGRHWLVVTQDGAVVAVVSKNSVVGQRRERECVRFAIVHRQ</sequence>
<dbReference type="Proteomes" id="UP000756346">
    <property type="component" value="Unassembled WGS sequence"/>
</dbReference>
<dbReference type="GeneID" id="70182334"/>
<dbReference type="EMBL" id="JAGTJQ010000002">
    <property type="protein sequence ID" value="KAH7037686.1"/>
    <property type="molecule type" value="Genomic_DNA"/>
</dbReference>